<keyword evidence="6" id="KW-0378">Hydrolase</keyword>
<dbReference type="InterPro" id="IPR015797">
    <property type="entry name" value="NUDIX_hydrolase-like_dom_sf"/>
</dbReference>
<dbReference type="OrthoDB" id="128634at2759"/>
<evidence type="ECO:0000256" key="2">
    <source>
        <dbReference type="ARBA" id="ARBA00010400"/>
    </source>
</evidence>
<feature type="signal peptide" evidence="7">
    <location>
        <begin position="1"/>
        <end position="21"/>
    </location>
</feature>
<organism evidence="9">
    <name type="scientific">Phytophthora nicotianae</name>
    <name type="common">Potato buckeye rot agent</name>
    <name type="synonym">Phytophthora parasitica</name>
    <dbReference type="NCBI Taxonomy" id="4792"/>
    <lineage>
        <taxon>Eukaryota</taxon>
        <taxon>Sar</taxon>
        <taxon>Stramenopiles</taxon>
        <taxon>Oomycota</taxon>
        <taxon>Peronosporomycetes</taxon>
        <taxon>Peronosporales</taxon>
        <taxon>Peronosporaceae</taxon>
        <taxon>Phytophthora</taxon>
    </lineage>
</organism>
<comment type="similarity">
    <text evidence="2 7">Belongs to the RxLR effector family.</text>
</comment>
<dbReference type="GO" id="GO:0016787">
    <property type="term" value="F:hydrolase activity"/>
    <property type="evidence" value="ECO:0007669"/>
    <property type="project" value="UniProtKB-KW"/>
</dbReference>
<dbReference type="PANTHER" id="PTHR12629:SF0">
    <property type="entry name" value="DIPHOSPHOINOSITOL-POLYPHOSPHATE DIPHOSPHATASE"/>
    <property type="match status" value="1"/>
</dbReference>
<dbReference type="GO" id="GO:0046872">
    <property type="term" value="F:metal ion binding"/>
    <property type="evidence" value="ECO:0007669"/>
    <property type="project" value="UniProtKB-KW"/>
</dbReference>
<dbReference type="Proteomes" id="UP000054423">
    <property type="component" value="Unassembled WGS sequence"/>
</dbReference>
<gene>
    <name evidence="9" type="ORF">L915_12785</name>
    <name evidence="10" type="ORF">L917_12538</name>
</gene>
<dbReference type="GO" id="GO:0005737">
    <property type="term" value="C:cytoplasm"/>
    <property type="evidence" value="ECO:0007669"/>
    <property type="project" value="TreeGrafter"/>
</dbReference>
<feature type="chain" id="PRO_5014314868" description="RxLR effector protein" evidence="7">
    <location>
        <begin position="22"/>
        <end position="327"/>
    </location>
</feature>
<name>W2GHL8_PHYNI</name>
<dbReference type="PROSITE" id="PS00893">
    <property type="entry name" value="NUDIX_BOX"/>
    <property type="match status" value="1"/>
</dbReference>
<comment type="subcellular location">
    <subcellularLocation>
        <location evidence="1 7">Secreted</location>
    </subcellularLocation>
</comment>
<keyword evidence="5 7" id="KW-0732">Signal</keyword>
<sequence length="327" mass="36538">MSSLQLFVLVVLGLCCAAASSLTNVDPTNIYLDTNVMVAADHKQGKRSLRQYTAYDLDEGDSEDEERGVNISEQLDGVLSKVDDAVGKAGKAPSKLDALIMKNVDEFAKFADEHARLSKELFGKYPRANELSLSTLRQLEKIEKVREMDIKNGLKGNKVEPDGMRRKIVPFPGMKIAPEQDLLSKVGRDTEHYKTVGGRALAAGIVTRTNEKGEHEILLISSSNPEKYEFLIPKGGVEKGEEVRKAALREVVEESGVKADIVRELDKIKISEEKSIQPYLMKSDVVYDDWSESLRHRLWVPYKDAINLLDNRPQMLEMVKGAKKHIG</sequence>
<dbReference type="PANTHER" id="PTHR12629">
    <property type="entry name" value="DIPHOSPHOINOSITOL POLYPHOSPHATE PHOSPHOHYDROLASE"/>
    <property type="match status" value="1"/>
</dbReference>
<dbReference type="VEuPathDB" id="FungiDB:PPTG_03159"/>
<dbReference type="GO" id="GO:0005634">
    <property type="term" value="C:nucleus"/>
    <property type="evidence" value="ECO:0007669"/>
    <property type="project" value="TreeGrafter"/>
</dbReference>
<proteinExistence type="inferred from homology"/>
<evidence type="ECO:0000313" key="10">
    <source>
        <dbReference type="EMBL" id="ETL88375.1"/>
    </source>
</evidence>
<protein>
    <recommendedName>
        <fullName evidence="7">RxLR effector protein</fullName>
    </recommendedName>
</protein>
<reference evidence="10" key="1">
    <citation type="submission" date="2013-11" db="EMBL/GenBank/DDBJ databases">
        <title>The Genome Sequence of Phytophthora parasitica CHvinca01.</title>
        <authorList>
            <consortium name="The Broad Institute Genomics Platform"/>
            <person name="Russ C."/>
            <person name="Tyler B."/>
            <person name="Panabieres F."/>
            <person name="Shan W."/>
            <person name="Tripathy S."/>
            <person name="Grunwald N."/>
            <person name="Machado M."/>
            <person name="Johnson C.S."/>
            <person name="Arredondo F."/>
            <person name="Hong C."/>
            <person name="Coffey M."/>
            <person name="Young S.K."/>
            <person name="Zeng Q."/>
            <person name="Gargeya S."/>
            <person name="Fitzgerald M."/>
            <person name="Abouelleil A."/>
            <person name="Alvarado L."/>
            <person name="Chapman S.B."/>
            <person name="Gainer-Dewar J."/>
            <person name="Goldberg J."/>
            <person name="Griggs A."/>
            <person name="Gujja S."/>
            <person name="Hansen M."/>
            <person name="Howarth C."/>
            <person name="Imamovic A."/>
            <person name="Ireland A."/>
            <person name="Larimer J."/>
            <person name="McCowan C."/>
            <person name="Murphy C."/>
            <person name="Pearson M."/>
            <person name="Poon T.W."/>
            <person name="Priest M."/>
            <person name="Roberts A."/>
            <person name="Saif S."/>
            <person name="Shea T."/>
            <person name="Sykes S."/>
            <person name="Wortman J."/>
            <person name="Nusbaum C."/>
            <person name="Birren B."/>
        </authorList>
    </citation>
    <scope>NUCLEOTIDE SEQUENCE [LARGE SCALE GENOMIC DNA]</scope>
    <source>
        <strain evidence="10">CHvinca01</strain>
    </source>
</reference>
<dbReference type="SUPFAM" id="SSF55811">
    <property type="entry name" value="Nudix"/>
    <property type="match status" value="1"/>
</dbReference>
<reference evidence="9" key="2">
    <citation type="submission" date="2013-11" db="EMBL/GenBank/DDBJ databases">
        <title>The Genome Sequence of Phytophthora parasitica CJ02B3.</title>
        <authorList>
            <consortium name="The Broad Institute Genomics Platform"/>
            <person name="Russ C."/>
            <person name="Tyler B."/>
            <person name="Panabieres F."/>
            <person name="Shan W."/>
            <person name="Tripathy S."/>
            <person name="Grunwald N."/>
            <person name="Machado M."/>
            <person name="Johnson C.S."/>
            <person name="Arredondo F."/>
            <person name="Hong C."/>
            <person name="Coffey M."/>
            <person name="Young S.K."/>
            <person name="Zeng Q."/>
            <person name="Gargeya S."/>
            <person name="Fitzgerald M."/>
            <person name="Abouelleil A."/>
            <person name="Alvarado L."/>
            <person name="Chapman S.B."/>
            <person name="Gainer-Dewar J."/>
            <person name="Goldberg J."/>
            <person name="Griggs A."/>
            <person name="Gujja S."/>
            <person name="Hansen M."/>
            <person name="Howarth C."/>
            <person name="Imamovic A."/>
            <person name="Ireland A."/>
            <person name="Larimer J."/>
            <person name="McCowan C."/>
            <person name="Murphy C."/>
            <person name="Pearson M."/>
            <person name="Poon T.W."/>
            <person name="Priest M."/>
            <person name="Roberts A."/>
            <person name="Saif S."/>
            <person name="Shea T."/>
            <person name="Sykes S."/>
            <person name="Wortman J."/>
            <person name="Nusbaum C."/>
            <person name="Birren B."/>
        </authorList>
    </citation>
    <scope>NUCLEOTIDE SEQUENCE [LARGE SCALE GENOMIC DNA]</scope>
    <source>
        <strain evidence="9">CJ02B3</strain>
    </source>
</reference>
<evidence type="ECO:0000256" key="6">
    <source>
        <dbReference type="ARBA" id="ARBA00022801"/>
    </source>
</evidence>
<keyword evidence="3 7" id="KW-0964">Secreted</keyword>
<comment type="domain">
    <text evidence="7">The RxLR-dEER motif acts to carry the protein into the host cell cytoplasm through binding to cell surface phosphatidylinositol-3-phosphate.</text>
</comment>
<dbReference type="EMBL" id="KI687372">
    <property type="protein sequence ID" value="ETK81731.1"/>
    <property type="molecule type" value="Genomic_DNA"/>
</dbReference>
<dbReference type="Pfam" id="PF16810">
    <property type="entry name" value="RXLR"/>
    <property type="match status" value="1"/>
</dbReference>
<dbReference type="InterPro" id="IPR020084">
    <property type="entry name" value="NUDIX_hydrolase_CS"/>
</dbReference>
<evidence type="ECO:0000256" key="7">
    <source>
        <dbReference type="RuleBase" id="RU367124"/>
    </source>
</evidence>
<dbReference type="PROSITE" id="PS51462">
    <property type="entry name" value="NUDIX"/>
    <property type="match status" value="1"/>
</dbReference>
<feature type="domain" description="Nudix hydrolase" evidence="8">
    <location>
        <begin position="198"/>
        <end position="323"/>
    </location>
</feature>
<evidence type="ECO:0000259" key="8">
    <source>
        <dbReference type="PROSITE" id="PS51462"/>
    </source>
</evidence>
<dbReference type="AlphaFoldDB" id="W2GHL8"/>
<evidence type="ECO:0000256" key="5">
    <source>
        <dbReference type="ARBA" id="ARBA00022729"/>
    </source>
</evidence>
<dbReference type="InterPro" id="IPR031825">
    <property type="entry name" value="RXLR"/>
</dbReference>
<dbReference type="InterPro" id="IPR000086">
    <property type="entry name" value="NUDIX_hydrolase_dom"/>
</dbReference>
<evidence type="ECO:0000256" key="1">
    <source>
        <dbReference type="ARBA" id="ARBA00004613"/>
    </source>
</evidence>
<evidence type="ECO:0000256" key="4">
    <source>
        <dbReference type="ARBA" id="ARBA00022723"/>
    </source>
</evidence>
<dbReference type="Pfam" id="PF00293">
    <property type="entry name" value="NUDIX"/>
    <property type="match status" value="1"/>
</dbReference>
<accession>W2GHL8</accession>
<keyword evidence="4" id="KW-0479">Metal-binding</keyword>
<evidence type="ECO:0000256" key="3">
    <source>
        <dbReference type="ARBA" id="ARBA00022525"/>
    </source>
</evidence>
<dbReference type="EMBL" id="KI680785">
    <property type="protein sequence ID" value="ETL88375.1"/>
    <property type="molecule type" value="Genomic_DNA"/>
</dbReference>
<dbReference type="Gene3D" id="3.90.79.10">
    <property type="entry name" value="Nucleoside Triphosphate Pyrophosphohydrolase"/>
    <property type="match status" value="1"/>
</dbReference>
<comment type="function">
    <text evidence="7">Effector that suppresses plant defense responses during pathogen infection.</text>
</comment>
<evidence type="ECO:0000313" key="9">
    <source>
        <dbReference type="EMBL" id="ETK81731.1"/>
    </source>
</evidence>
<dbReference type="Proteomes" id="UP000053236">
    <property type="component" value="Unassembled WGS sequence"/>
</dbReference>